<keyword evidence="2" id="KW-0547">Nucleotide-binding</keyword>
<comment type="pathway">
    <text evidence="1">Cofactor biosynthesis; molybdopterin biosynthesis.</text>
</comment>
<reference evidence="6 7" key="1">
    <citation type="submission" date="2018-06" db="EMBL/GenBank/DDBJ databases">
        <authorList>
            <consortium name="Pathogen Informatics"/>
            <person name="Doyle S."/>
        </authorList>
    </citation>
    <scope>NUCLEOTIDE SEQUENCE [LARGE SCALE GENOMIC DNA]</scope>
    <source>
        <strain evidence="6 7">NCTC9504</strain>
    </source>
</reference>
<dbReference type="GO" id="GO:1990133">
    <property type="term" value="C:molybdopterin adenylyltransferase complex"/>
    <property type="evidence" value="ECO:0007669"/>
    <property type="project" value="TreeGrafter"/>
</dbReference>
<dbReference type="AlphaFoldDB" id="A0A378A1X3"/>
<dbReference type="NCBIfam" id="TIGR01682">
    <property type="entry name" value="moaD"/>
    <property type="match status" value="1"/>
</dbReference>
<dbReference type="NCBIfam" id="NF008347">
    <property type="entry name" value="PRK11130.1"/>
    <property type="match status" value="1"/>
</dbReference>
<dbReference type="InterPro" id="IPR016155">
    <property type="entry name" value="Mopterin_synth/thiamin_S_b"/>
</dbReference>
<dbReference type="UniPathway" id="UPA00344"/>
<gene>
    <name evidence="6" type="primary">moaD</name>
    <name evidence="6" type="ORF">NCTC9504_04535</name>
</gene>
<evidence type="ECO:0000256" key="5">
    <source>
        <dbReference type="ARBA" id="ARBA00024247"/>
    </source>
</evidence>
<dbReference type="InterPro" id="IPR044672">
    <property type="entry name" value="MOCS2A"/>
</dbReference>
<sequence length="84" mass="8986">MIKVLFFAQVRELVGTDSLTLDASELATVEAVRQQLAARGDRWALALEEGKLLAAVNQTLTSFEHPVASGDEVAFFPPVTGGLT</sequence>
<dbReference type="Pfam" id="PF02597">
    <property type="entry name" value="ThiS"/>
    <property type="match status" value="1"/>
</dbReference>
<evidence type="ECO:0000256" key="2">
    <source>
        <dbReference type="ARBA" id="ARBA00022741"/>
    </source>
</evidence>
<comment type="similarity">
    <text evidence="4">Belongs to the MoaD family.</text>
</comment>
<dbReference type="InterPro" id="IPR012675">
    <property type="entry name" value="Beta-grasp_dom_sf"/>
</dbReference>
<evidence type="ECO:0000313" key="7">
    <source>
        <dbReference type="Proteomes" id="UP000254020"/>
    </source>
</evidence>
<proteinExistence type="inferred from homology"/>
<evidence type="ECO:0000256" key="4">
    <source>
        <dbReference type="ARBA" id="ARBA00024200"/>
    </source>
</evidence>
<dbReference type="FunFam" id="3.10.20.30:FF:000010">
    <property type="entry name" value="Molybdopterin synthase sulfur carrier subunit"/>
    <property type="match status" value="1"/>
</dbReference>
<organism evidence="6 7">
    <name type="scientific">Klebsiella pneumoniae subsp. pneumoniae</name>
    <dbReference type="NCBI Taxonomy" id="72407"/>
    <lineage>
        <taxon>Bacteria</taxon>
        <taxon>Pseudomonadati</taxon>
        <taxon>Pseudomonadota</taxon>
        <taxon>Gammaproteobacteria</taxon>
        <taxon>Enterobacterales</taxon>
        <taxon>Enterobacteriaceae</taxon>
        <taxon>Klebsiella/Raoultella group</taxon>
        <taxon>Klebsiella</taxon>
        <taxon>Klebsiella pneumoniae complex</taxon>
    </lineage>
</organism>
<keyword evidence="3" id="KW-0501">Molybdenum cofactor biosynthesis</keyword>
<dbReference type="SUPFAM" id="SSF54285">
    <property type="entry name" value="MoaD/ThiS"/>
    <property type="match status" value="1"/>
</dbReference>
<accession>A0A378A1X3</accession>
<dbReference type="PANTHER" id="PTHR33359:SF1">
    <property type="entry name" value="MOLYBDOPTERIN SYNTHASE SULFUR CARRIER SUBUNIT"/>
    <property type="match status" value="1"/>
</dbReference>
<dbReference type="GO" id="GO:0000166">
    <property type="term" value="F:nucleotide binding"/>
    <property type="evidence" value="ECO:0007669"/>
    <property type="project" value="UniProtKB-KW"/>
</dbReference>
<dbReference type="Gene3D" id="3.10.20.30">
    <property type="match status" value="1"/>
</dbReference>
<evidence type="ECO:0000313" key="6">
    <source>
        <dbReference type="EMBL" id="STU95634.1"/>
    </source>
</evidence>
<dbReference type="EMBL" id="UGMA01000005">
    <property type="protein sequence ID" value="STU95634.1"/>
    <property type="molecule type" value="Genomic_DNA"/>
</dbReference>
<dbReference type="PANTHER" id="PTHR33359">
    <property type="entry name" value="MOLYBDOPTERIN SYNTHASE SULFUR CARRIER SUBUNIT"/>
    <property type="match status" value="1"/>
</dbReference>
<dbReference type="CDD" id="cd00754">
    <property type="entry name" value="Ubl_MoaD"/>
    <property type="match status" value="1"/>
</dbReference>
<evidence type="ECO:0000256" key="3">
    <source>
        <dbReference type="ARBA" id="ARBA00023150"/>
    </source>
</evidence>
<protein>
    <recommendedName>
        <fullName evidence="5">Molybdopterin synthase sulfur carrier subunit</fullName>
    </recommendedName>
</protein>
<name>A0A378A1X3_KLEPN</name>
<dbReference type="GO" id="GO:0006777">
    <property type="term" value="P:Mo-molybdopterin cofactor biosynthetic process"/>
    <property type="evidence" value="ECO:0007669"/>
    <property type="project" value="UniProtKB-KW"/>
</dbReference>
<evidence type="ECO:0000256" key="1">
    <source>
        <dbReference type="ARBA" id="ARBA00005046"/>
    </source>
</evidence>
<dbReference type="Proteomes" id="UP000254020">
    <property type="component" value="Unassembled WGS sequence"/>
</dbReference>
<dbReference type="InterPro" id="IPR003749">
    <property type="entry name" value="ThiS/MoaD-like"/>
</dbReference>